<sequence length="342" mass="36490">MIAHPESVKTIGHVDTGLPQVRFPAMSDVWSVAPQILTVSFGCVLVILAQSAATARSFAQSHGDHVDVNRDILGLAGSNVAAAFTGTFVVNSSPTKTAVLDQQKGRSQLANVTMAVTTLLVVAFATPLLEHLPEAVLAGIVFVVGVELVHARAFVSIWRIRPIECAVAVSTTLMVVFFGVLTGIVAAMVLSLLQMIHRQYRPKRFVIGLDDDGRRAYEKASPGRQTMPGLIVFRYDADLFYANVGRFADDVTALVKGAPDPVKWLVLDVSATSDVDYSAARSMHSLIGFVHSIGAHFVLAGVTPELKKSLETAKIIADISPDSFYPGVGSAIKAFTKAHPAS</sequence>
<dbReference type="CDD" id="cd07042">
    <property type="entry name" value="STAS_SulP_like_sulfate_transporter"/>
    <property type="match status" value="1"/>
</dbReference>
<accession>A0A840EU66</accession>
<dbReference type="GO" id="GO:0055085">
    <property type="term" value="P:transmembrane transport"/>
    <property type="evidence" value="ECO:0007669"/>
    <property type="project" value="InterPro"/>
</dbReference>
<dbReference type="PANTHER" id="PTHR11814">
    <property type="entry name" value="SULFATE TRANSPORTER"/>
    <property type="match status" value="1"/>
</dbReference>
<dbReference type="AlphaFoldDB" id="A0A840EU66"/>
<dbReference type="SUPFAM" id="SSF52091">
    <property type="entry name" value="SpoIIaa-like"/>
    <property type="match status" value="1"/>
</dbReference>
<proteinExistence type="predicted"/>
<evidence type="ECO:0000256" key="5">
    <source>
        <dbReference type="SAM" id="Phobius"/>
    </source>
</evidence>
<evidence type="ECO:0000256" key="2">
    <source>
        <dbReference type="ARBA" id="ARBA00022692"/>
    </source>
</evidence>
<organism evidence="7 8">
    <name type="scientific">Gordonia humi</name>
    <dbReference type="NCBI Taxonomy" id="686429"/>
    <lineage>
        <taxon>Bacteria</taxon>
        <taxon>Bacillati</taxon>
        <taxon>Actinomycetota</taxon>
        <taxon>Actinomycetes</taxon>
        <taxon>Mycobacteriales</taxon>
        <taxon>Gordoniaceae</taxon>
        <taxon>Gordonia</taxon>
    </lineage>
</organism>
<dbReference type="GO" id="GO:0016020">
    <property type="term" value="C:membrane"/>
    <property type="evidence" value="ECO:0007669"/>
    <property type="project" value="UniProtKB-SubCell"/>
</dbReference>
<keyword evidence="2 5" id="KW-0812">Transmembrane</keyword>
<dbReference type="PROSITE" id="PS50801">
    <property type="entry name" value="STAS"/>
    <property type="match status" value="1"/>
</dbReference>
<feature type="transmembrane region" description="Helical" evidence="5">
    <location>
        <begin position="167"/>
        <end position="193"/>
    </location>
</feature>
<reference evidence="7 8" key="1">
    <citation type="submission" date="2020-08" db="EMBL/GenBank/DDBJ databases">
        <title>Sequencing the genomes of 1000 actinobacteria strains.</title>
        <authorList>
            <person name="Klenk H.-P."/>
        </authorList>
    </citation>
    <scope>NUCLEOTIDE SEQUENCE [LARGE SCALE GENOMIC DNA]</scope>
    <source>
        <strain evidence="7 8">DSM 45298</strain>
    </source>
</reference>
<keyword evidence="4 5" id="KW-0472">Membrane</keyword>
<gene>
    <name evidence="7" type="ORF">BKA16_000460</name>
</gene>
<protein>
    <submittedName>
        <fullName evidence="7">MFS superfamily sulfate permease-like transporter</fullName>
    </submittedName>
</protein>
<evidence type="ECO:0000256" key="3">
    <source>
        <dbReference type="ARBA" id="ARBA00022989"/>
    </source>
</evidence>
<feature type="transmembrane region" description="Helical" evidence="5">
    <location>
        <begin position="29"/>
        <end position="49"/>
    </location>
</feature>
<dbReference type="RefSeq" id="WP_343067249.1">
    <property type="nucleotide sequence ID" value="NZ_BAABHL010000021.1"/>
</dbReference>
<dbReference type="Gene3D" id="3.30.750.24">
    <property type="entry name" value="STAS domain"/>
    <property type="match status" value="1"/>
</dbReference>
<feature type="domain" description="STAS" evidence="6">
    <location>
        <begin position="220"/>
        <end position="335"/>
    </location>
</feature>
<dbReference type="InterPro" id="IPR001902">
    <property type="entry name" value="SLC26A/SulP_fam"/>
</dbReference>
<comment type="caution">
    <text evidence="7">The sequence shown here is derived from an EMBL/GenBank/DDBJ whole genome shotgun (WGS) entry which is preliminary data.</text>
</comment>
<evidence type="ECO:0000256" key="4">
    <source>
        <dbReference type="ARBA" id="ARBA00023136"/>
    </source>
</evidence>
<name>A0A840EU66_9ACTN</name>
<keyword evidence="3 5" id="KW-1133">Transmembrane helix</keyword>
<keyword evidence="8" id="KW-1185">Reference proteome</keyword>
<dbReference type="Proteomes" id="UP000551501">
    <property type="component" value="Unassembled WGS sequence"/>
</dbReference>
<dbReference type="EMBL" id="JACIFP010000001">
    <property type="protein sequence ID" value="MBB4133908.1"/>
    <property type="molecule type" value="Genomic_DNA"/>
</dbReference>
<dbReference type="InterPro" id="IPR011547">
    <property type="entry name" value="SLC26A/SulP_dom"/>
</dbReference>
<dbReference type="Pfam" id="PF01740">
    <property type="entry name" value="STAS"/>
    <property type="match status" value="1"/>
</dbReference>
<evidence type="ECO:0000313" key="8">
    <source>
        <dbReference type="Proteomes" id="UP000551501"/>
    </source>
</evidence>
<evidence type="ECO:0000313" key="7">
    <source>
        <dbReference type="EMBL" id="MBB4133908.1"/>
    </source>
</evidence>
<dbReference type="Pfam" id="PF00916">
    <property type="entry name" value="Sulfate_transp"/>
    <property type="match status" value="1"/>
</dbReference>
<evidence type="ECO:0000259" key="6">
    <source>
        <dbReference type="PROSITE" id="PS50801"/>
    </source>
</evidence>
<evidence type="ECO:0000256" key="1">
    <source>
        <dbReference type="ARBA" id="ARBA00004141"/>
    </source>
</evidence>
<feature type="transmembrane region" description="Helical" evidence="5">
    <location>
        <begin position="135"/>
        <end position="155"/>
    </location>
</feature>
<dbReference type="InterPro" id="IPR036513">
    <property type="entry name" value="STAS_dom_sf"/>
</dbReference>
<comment type="subcellular location">
    <subcellularLocation>
        <location evidence="1">Membrane</location>
        <topology evidence="1">Multi-pass membrane protein</topology>
    </subcellularLocation>
</comment>
<dbReference type="InterPro" id="IPR002645">
    <property type="entry name" value="STAS_dom"/>
</dbReference>
<feature type="transmembrane region" description="Helical" evidence="5">
    <location>
        <begin position="109"/>
        <end position="129"/>
    </location>
</feature>